<proteinExistence type="predicted"/>
<dbReference type="Pfam" id="PF01494">
    <property type="entry name" value="FAD_binding_3"/>
    <property type="match status" value="1"/>
</dbReference>
<comment type="caution">
    <text evidence="2">The sequence shown here is derived from an EMBL/GenBank/DDBJ whole genome shotgun (WGS) entry which is preliminary data.</text>
</comment>
<dbReference type="OrthoDB" id="9790035at2"/>
<dbReference type="PANTHER" id="PTHR43422:SF3">
    <property type="entry name" value="THIAMINE THIAZOLE SYNTHASE"/>
    <property type="match status" value="1"/>
</dbReference>
<dbReference type="SUPFAM" id="SSF51905">
    <property type="entry name" value="FAD/NAD(P)-binding domain"/>
    <property type="match status" value="1"/>
</dbReference>
<dbReference type="InterPro" id="IPR002938">
    <property type="entry name" value="FAD-bd"/>
</dbReference>
<keyword evidence="3" id="KW-1185">Reference proteome</keyword>
<evidence type="ECO:0000259" key="1">
    <source>
        <dbReference type="Pfam" id="PF01494"/>
    </source>
</evidence>
<dbReference type="PRINTS" id="PR00420">
    <property type="entry name" value="RNGMNOXGNASE"/>
</dbReference>
<accession>A0A4U1IXY4</accession>
<organism evidence="2 3">
    <name type="scientific">Polyangium fumosum</name>
    <dbReference type="NCBI Taxonomy" id="889272"/>
    <lineage>
        <taxon>Bacteria</taxon>
        <taxon>Pseudomonadati</taxon>
        <taxon>Myxococcota</taxon>
        <taxon>Polyangia</taxon>
        <taxon>Polyangiales</taxon>
        <taxon>Polyangiaceae</taxon>
        <taxon>Polyangium</taxon>
    </lineage>
</organism>
<dbReference type="Proteomes" id="UP000309215">
    <property type="component" value="Unassembled WGS sequence"/>
</dbReference>
<dbReference type="Gene3D" id="3.50.50.60">
    <property type="entry name" value="FAD/NAD(P)-binding domain"/>
    <property type="match status" value="1"/>
</dbReference>
<evidence type="ECO:0000313" key="2">
    <source>
        <dbReference type="EMBL" id="TKC99392.1"/>
    </source>
</evidence>
<protein>
    <submittedName>
        <fullName evidence="2">FAD-dependent oxidoreductase</fullName>
    </submittedName>
</protein>
<sequence>MSGRSRTTGPCLTAARSGLSRRTAMTFTATHGSGRHAIVIGGGIAGLSAARVLTEHFDRVTVLERDKPQSGAEHRAGVPQARHVHILLAGGEQGLEALFPGLREELTAAGAPWGDYAGTSLINFPIFRLPHSTSGVEVSFASRPFREYTMRCRLERGGRVEFRHGVQVKGLVGEGHGVSGVKIRDSRGEDVLRADFVVAACGREGRVDEWLAELGYSTPREETVDAALSYSTRWYRGPRSLSRYNLVVDLPTPPDLPRGGGFMSCEDGKWFVTLMGIAGERAPLDEEGFNAWVRNLRFPEVWDLVQKAEPASPIYGSAKTENRHRHFEELKRFPDRFVALGDAVASFNPMYGQGMTMAVLGAMELAACLAEQRERIGGPSLVGLSRRFQRRLARVLQSVWGMAITEDFRWSATRGERPGGISRVVGKYMDELMNTVPDDELVFQKFVRVQHLLDPVSALLAPDVAGRVIERATRPVRAGVREVVGGLVQQVGG</sequence>
<dbReference type="EMBL" id="SSMQ01000057">
    <property type="protein sequence ID" value="TKC99392.1"/>
    <property type="molecule type" value="Genomic_DNA"/>
</dbReference>
<dbReference type="GO" id="GO:0071949">
    <property type="term" value="F:FAD binding"/>
    <property type="evidence" value="ECO:0007669"/>
    <property type="project" value="InterPro"/>
</dbReference>
<feature type="domain" description="FAD-binding" evidence="1">
    <location>
        <begin position="37"/>
        <end position="372"/>
    </location>
</feature>
<gene>
    <name evidence="2" type="ORF">E8A74_38120</name>
</gene>
<evidence type="ECO:0000313" key="3">
    <source>
        <dbReference type="Proteomes" id="UP000309215"/>
    </source>
</evidence>
<dbReference type="InterPro" id="IPR036188">
    <property type="entry name" value="FAD/NAD-bd_sf"/>
</dbReference>
<dbReference type="PANTHER" id="PTHR43422">
    <property type="entry name" value="THIAMINE THIAZOLE SYNTHASE"/>
    <property type="match status" value="1"/>
</dbReference>
<reference evidence="2 3" key="1">
    <citation type="submission" date="2019-04" db="EMBL/GenBank/DDBJ databases">
        <authorList>
            <person name="Li Y."/>
            <person name="Wang J."/>
        </authorList>
    </citation>
    <scope>NUCLEOTIDE SEQUENCE [LARGE SCALE GENOMIC DNA]</scope>
    <source>
        <strain evidence="2 3">DSM 14668</strain>
    </source>
</reference>
<dbReference type="AlphaFoldDB" id="A0A4U1IXY4"/>
<name>A0A4U1IXY4_9BACT</name>